<feature type="domain" description="Xaa-Pro dipeptidyl-peptidase C-terminal" evidence="9">
    <location>
        <begin position="345"/>
        <end position="643"/>
    </location>
</feature>
<organism evidence="10 11">
    <name type="scientific">Bifidobacterium jacchi</name>
    <dbReference type="NCBI Taxonomy" id="2490545"/>
    <lineage>
        <taxon>Bacteria</taxon>
        <taxon>Bacillati</taxon>
        <taxon>Actinomycetota</taxon>
        <taxon>Actinomycetes</taxon>
        <taxon>Bifidobacteriales</taxon>
        <taxon>Bifidobacteriaceae</taxon>
        <taxon>Bifidobacterium</taxon>
    </lineage>
</organism>
<dbReference type="GO" id="GO:0008239">
    <property type="term" value="F:dipeptidyl-peptidase activity"/>
    <property type="evidence" value="ECO:0007669"/>
    <property type="project" value="UniProtKB-EC"/>
</dbReference>
<gene>
    <name evidence="10" type="ORF">EHS19_07210</name>
</gene>
<keyword evidence="5" id="KW-0645">Protease</keyword>
<evidence type="ECO:0000256" key="7">
    <source>
        <dbReference type="ARBA" id="ARBA00022825"/>
    </source>
</evidence>
<dbReference type="NCBIfam" id="TIGR00976">
    <property type="entry name" value="CocE_NonD"/>
    <property type="match status" value="1"/>
</dbReference>
<dbReference type="InterPro" id="IPR013736">
    <property type="entry name" value="Xaa-Pro_dipept_C"/>
</dbReference>
<evidence type="ECO:0000259" key="9">
    <source>
        <dbReference type="SMART" id="SM00939"/>
    </source>
</evidence>
<dbReference type="PRINTS" id="PR00923">
    <property type="entry name" value="LACTOPTASE"/>
</dbReference>
<keyword evidence="7" id="KW-0720">Serine protease</keyword>
<keyword evidence="4" id="KW-0031">Aminopeptidase</keyword>
<sequence>MAQSQGGSQSGSQGGTARYSYENAIREFVYIELPFDGDADGRNDLIRADIIRPRELDGVERIPVIMDPSPYYELYDRHGEKKTYMHPEDKWNSPLSLFPFFFDNYFVPRGYAVIMVDTSGTALSEGFCDIGGRKDVASANAVVDWLNGRAKGYMTRDRREPDNEMTADWASGLVGAIGKSYDGSVPNGMAATGIEGLRTIVPISAISSQYDWYHPHGALLNGDDADGGWFEPDNFAVTLQSPAEGRLQRFNTKGGWQTLHDGADKELRRYNDFWAERDYRSHVKDFKAAVFIVHGVNDLNVMMNQVDTYWDALCQYDVPRKIWLHQYAHDDPFDVRHDVWLTTLERWFDYWLKSVDNGIMDEPVASIEDGDGNWHEYASWPVPATTMHTFTVRPGTAAVESNDSDATVAGHAGAAAAARLGSLVESDAADVADGTDDSADAAAADASQSANAGMIATFKGARIHELTPYADSTVPHDDRLLYVSEPLPHDMHVSGTPRLTMRVKATAGDTNLCASLIEYGEGNYVQVSEDIHALIELKEKRPACGGTSDEDKAIFPICAPRKSHEMYNMVTRGWIATAHKDSLTEFTPTPVGEWFDVSFDLLATDWIVRAGHRLALAVYNNSQRLAAVPLSDFTVDLASLRLSVPMAG</sequence>
<evidence type="ECO:0000256" key="2">
    <source>
        <dbReference type="ARBA" id="ARBA00010819"/>
    </source>
</evidence>
<proteinExistence type="inferred from homology"/>
<dbReference type="EC" id="3.4.14.11" evidence="3"/>
<evidence type="ECO:0000256" key="1">
    <source>
        <dbReference type="ARBA" id="ARBA00000123"/>
    </source>
</evidence>
<dbReference type="RefSeq" id="WP_151917096.1">
    <property type="nucleotide sequence ID" value="NZ_RQSP01000024.1"/>
</dbReference>
<dbReference type="EMBL" id="RQSP01000024">
    <property type="protein sequence ID" value="KAB5606485.1"/>
    <property type="molecule type" value="Genomic_DNA"/>
</dbReference>
<comment type="catalytic activity">
    <reaction evidence="1">
        <text>Hydrolyzes Xaa-Pro-|- bonds to release unblocked, N-terminal dipeptides from substrates including Ala-Pro-|-p-nitroanilide and (sequentially) Tyr-Pro-|-Phe-Pro-|-Gly-Pro-|-Ile.</text>
        <dbReference type="EC" id="3.4.14.11"/>
    </reaction>
</comment>
<comment type="caution">
    <text evidence="10">The sequence shown here is derived from an EMBL/GenBank/DDBJ whole genome shotgun (WGS) entry which is preliminary data.</text>
</comment>
<dbReference type="Gene3D" id="3.40.50.1820">
    <property type="entry name" value="alpha/beta hydrolase"/>
    <property type="match status" value="2"/>
</dbReference>
<reference evidence="10 11" key="1">
    <citation type="journal article" date="2019" name="Int. J. Syst. Evol. Microbiol.">
        <title>Bifidobacterium jacchi sp. nov., isolated from the faeces of a baby common marmoset (Callithrix jacchus).</title>
        <authorList>
            <person name="Modesto M."/>
            <person name="Watanabe K."/>
            <person name="Arita M."/>
            <person name="Satti M."/>
            <person name="Oki K."/>
            <person name="Sciavilla P."/>
            <person name="Patavino C."/>
            <person name="Camma C."/>
            <person name="Michelini S."/>
            <person name="Sgorbati B."/>
            <person name="Mattarelli P."/>
        </authorList>
    </citation>
    <scope>NUCLEOTIDE SEQUENCE [LARGE SCALE GENOMIC DNA]</scope>
    <source>
        <strain evidence="10 11">MRM 9.3</strain>
    </source>
</reference>
<dbReference type="InterPro" id="IPR005674">
    <property type="entry name" value="CocE/Ser_esterase"/>
</dbReference>
<dbReference type="GO" id="GO:0008236">
    <property type="term" value="F:serine-type peptidase activity"/>
    <property type="evidence" value="ECO:0007669"/>
    <property type="project" value="UniProtKB-KW"/>
</dbReference>
<evidence type="ECO:0000256" key="6">
    <source>
        <dbReference type="ARBA" id="ARBA00022801"/>
    </source>
</evidence>
<dbReference type="Pfam" id="PF02129">
    <property type="entry name" value="Peptidase_S15"/>
    <property type="match status" value="1"/>
</dbReference>
<dbReference type="SUPFAM" id="SSF49785">
    <property type="entry name" value="Galactose-binding domain-like"/>
    <property type="match status" value="1"/>
</dbReference>
<evidence type="ECO:0000313" key="10">
    <source>
        <dbReference type="EMBL" id="KAB5606485.1"/>
    </source>
</evidence>
<dbReference type="InterPro" id="IPR008252">
    <property type="entry name" value="Pept_S15_Xpro"/>
</dbReference>
<dbReference type="OrthoDB" id="5240615at2"/>
<dbReference type="SUPFAM" id="SSF53474">
    <property type="entry name" value="alpha/beta-Hydrolases"/>
    <property type="match status" value="1"/>
</dbReference>
<dbReference type="InterPro" id="IPR000383">
    <property type="entry name" value="Xaa-Pro-like_dom"/>
</dbReference>
<keyword evidence="6 10" id="KW-0378">Hydrolase</keyword>
<evidence type="ECO:0000256" key="4">
    <source>
        <dbReference type="ARBA" id="ARBA00022438"/>
    </source>
</evidence>
<evidence type="ECO:0000256" key="5">
    <source>
        <dbReference type="ARBA" id="ARBA00022670"/>
    </source>
</evidence>
<comment type="similarity">
    <text evidence="2">Belongs to the peptidase S15 family.</text>
</comment>
<accession>A0A5N5RGW6</accession>
<dbReference type="InterPro" id="IPR029058">
    <property type="entry name" value="AB_hydrolase_fold"/>
</dbReference>
<evidence type="ECO:0000256" key="3">
    <source>
        <dbReference type="ARBA" id="ARBA00012463"/>
    </source>
</evidence>
<dbReference type="Pfam" id="PF08530">
    <property type="entry name" value="PepX_C"/>
    <property type="match status" value="1"/>
</dbReference>
<dbReference type="Gene3D" id="2.60.120.260">
    <property type="entry name" value="Galactose-binding domain-like"/>
    <property type="match status" value="1"/>
</dbReference>
<dbReference type="AlphaFoldDB" id="A0A5N5RGW6"/>
<dbReference type="Proteomes" id="UP000326336">
    <property type="component" value="Unassembled WGS sequence"/>
</dbReference>
<evidence type="ECO:0000256" key="8">
    <source>
        <dbReference type="ARBA" id="ARBA00030045"/>
    </source>
</evidence>
<evidence type="ECO:0000313" key="11">
    <source>
        <dbReference type="Proteomes" id="UP000326336"/>
    </source>
</evidence>
<dbReference type="InterPro" id="IPR008979">
    <property type="entry name" value="Galactose-bd-like_sf"/>
</dbReference>
<dbReference type="SMART" id="SM00939">
    <property type="entry name" value="PepX_C"/>
    <property type="match status" value="1"/>
</dbReference>
<dbReference type="GO" id="GO:0004177">
    <property type="term" value="F:aminopeptidase activity"/>
    <property type="evidence" value="ECO:0007669"/>
    <property type="project" value="UniProtKB-KW"/>
</dbReference>
<name>A0A5N5RGW6_9BIFI</name>
<protein>
    <recommendedName>
        <fullName evidence="3">Xaa-Pro dipeptidyl-peptidase</fullName>
        <ecNumber evidence="3">3.4.14.11</ecNumber>
    </recommendedName>
    <alternativeName>
        <fullName evidence="8">X-prolyl-dipeptidyl aminopeptidase</fullName>
    </alternativeName>
</protein>
<keyword evidence="11" id="KW-1185">Reference proteome</keyword>
<dbReference type="GO" id="GO:0006508">
    <property type="term" value="P:proteolysis"/>
    <property type="evidence" value="ECO:0007669"/>
    <property type="project" value="UniProtKB-KW"/>
</dbReference>